<evidence type="ECO:0000313" key="10">
    <source>
        <dbReference type="Proteomes" id="UP001501442"/>
    </source>
</evidence>
<keyword evidence="10" id="KW-1185">Reference proteome</keyword>
<dbReference type="EC" id="3.2.1.52" evidence="3"/>
<dbReference type="CDD" id="cd06568">
    <property type="entry name" value="GH20_SpHex_like"/>
    <property type="match status" value="1"/>
</dbReference>
<comment type="catalytic activity">
    <reaction evidence="1">
        <text>Hydrolysis of terminal non-reducing N-acetyl-D-hexosamine residues in N-acetyl-beta-D-hexosaminides.</text>
        <dbReference type="EC" id="3.2.1.52"/>
    </reaction>
</comment>
<evidence type="ECO:0000256" key="1">
    <source>
        <dbReference type="ARBA" id="ARBA00001231"/>
    </source>
</evidence>
<comment type="caution">
    <text evidence="9">The sequence shown here is derived from an EMBL/GenBank/DDBJ whole genome shotgun (WGS) entry which is preliminary data.</text>
</comment>
<dbReference type="EMBL" id="BAABHK010000002">
    <property type="protein sequence ID" value="GAA4623267.1"/>
    <property type="molecule type" value="Genomic_DNA"/>
</dbReference>
<keyword evidence="5" id="KW-0326">Glycosidase</keyword>
<dbReference type="InterPro" id="IPR015883">
    <property type="entry name" value="Glyco_hydro_20_cat"/>
</dbReference>
<evidence type="ECO:0000256" key="4">
    <source>
        <dbReference type="ARBA" id="ARBA00022801"/>
    </source>
</evidence>
<feature type="chain" id="PRO_5047084352" description="beta-N-acetylhexosaminidase" evidence="6">
    <location>
        <begin position="41"/>
        <end position="543"/>
    </location>
</feature>
<organism evidence="9 10">
    <name type="scientific">Actinoallomurus vinaceus</name>
    <dbReference type="NCBI Taxonomy" id="1080074"/>
    <lineage>
        <taxon>Bacteria</taxon>
        <taxon>Bacillati</taxon>
        <taxon>Actinomycetota</taxon>
        <taxon>Actinomycetes</taxon>
        <taxon>Streptosporangiales</taxon>
        <taxon>Thermomonosporaceae</taxon>
        <taxon>Actinoallomurus</taxon>
    </lineage>
</organism>
<name>A0ABP8U657_9ACTN</name>
<dbReference type="Gene3D" id="3.20.20.80">
    <property type="entry name" value="Glycosidases"/>
    <property type="match status" value="1"/>
</dbReference>
<dbReference type="InterPro" id="IPR029018">
    <property type="entry name" value="Hex-like_dom2"/>
</dbReference>
<protein>
    <recommendedName>
        <fullName evidence="3">beta-N-acetylhexosaminidase</fullName>
        <ecNumber evidence="3">3.2.1.52</ecNumber>
    </recommendedName>
</protein>
<dbReference type="SUPFAM" id="SSF51445">
    <property type="entry name" value="(Trans)glycosidases"/>
    <property type="match status" value="1"/>
</dbReference>
<evidence type="ECO:0000259" key="8">
    <source>
        <dbReference type="Pfam" id="PF02838"/>
    </source>
</evidence>
<dbReference type="PANTHER" id="PTHR22600:SF57">
    <property type="entry name" value="BETA-N-ACETYLHEXOSAMINIDASE"/>
    <property type="match status" value="1"/>
</dbReference>
<evidence type="ECO:0000256" key="6">
    <source>
        <dbReference type="SAM" id="SignalP"/>
    </source>
</evidence>
<feature type="domain" description="Glycoside hydrolase family 20 catalytic" evidence="7">
    <location>
        <begin position="186"/>
        <end position="505"/>
    </location>
</feature>
<comment type="similarity">
    <text evidence="2">Belongs to the glycosyl hydrolase 20 family.</text>
</comment>
<gene>
    <name evidence="9" type="ORF">GCM10023196_018790</name>
</gene>
<dbReference type="Gene3D" id="3.30.379.10">
    <property type="entry name" value="Chitobiase/beta-hexosaminidase domain 2-like"/>
    <property type="match status" value="1"/>
</dbReference>
<reference evidence="10" key="1">
    <citation type="journal article" date="2019" name="Int. J. Syst. Evol. Microbiol.">
        <title>The Global Catalogue of Microorganisms (GCM) 10K type strain sequencing project: providing services to taxonomists for standard genome sequencing and annotation.</title>
        <authorList>
            <consortium name="The Broad Institute Genomics Platform"/>
            <consortium name="The Broad Institute Genome Sequencing Center for Infectious Disease"/>
            <person name="Wu L."/>
            <person name="Ma J."/>
        </authorList>
    </citation>
    <scope>NUCLEOTIDE SEQUENCE [LARGE SCALE GENOMIC DNA]</scope>
    <source>
        <strain evidence="10">JCM 17939</strain>
    </source>
</reference>
<keyword evidence="6" id="KW-0732">Signal</keyword>
<proteinExistence type="inferred from homology"/>
<evidence type="ECO:0000256" key="3">
    <source>
        <dbReference type="ARBA" id="ARBA00012663"/>
    </source>
</evidence>
<dbReference type="RefSeq" id="WP_345430259.1">
    <property type="nucleotide sequence ID" value="NZ_BAABHK010000002.1"/>
</dbReference>
<dbReference type="InterPro" id="IPR017853">
    <property type="entry name" value="GH"/>
</dbReference>
<sequence>MTSVPTVPSRAPRRPRLPRVLAASAAAAALAVVPGAPAVAAVPLPTASPAVAAPHVVPAPASLRTLPGVSFTLTRRTRILVRPGADHAGTYLAGILRRSTGYPVPISRTGATTGSIALSVTGGGGGEAYRLSVRRDSVRLSSGTPAGLFRGVQTLRQLLPPAVESTTVRPGPWGAPGVEIEDAPRFAWRGTMLDVARHFFTVRQVERYIDTAALYKINMLHLHLTDDQGWRIAIPDRPRLASYGGSTAVGGGPGGFYTERDFAEIVRYAAERYMTVVPEVDGPGHTNAALASYAELNCDGHAPPLYTGTDVGFSSLCIGKPVTYEFLDDVLGRLAKLTPGPYLHIGGDEAMSTKPADYAEYLRRVEEIVRRHGKTLTGWADIGAATVPRGSIAQYWQPAKGSEEGTATARAAVRQGARLVMSPADHAYLDMKYTASTPLGQDWAGLVEVRDAYAWDPGTLIDGVTDKDVAGVEAPLWTETIVTDHDIDYMTLPRLPAIAEIGWTPQRGRSWNDFRLRLAAQGPRWAALGRAYYPSPQVPWPTS</sequence>
<dbReference type="Pfam" id="PF02838">
    <property type="entry name" value="Glyco_hydro_20b"/>
    <property type="match status" value="1"/>
</dbReference>
<dbReference type="PANTHER" id="PTHR22600">
    <property type="entry name" value="BETA-HEXOSAMINIDASE"/>
    <property type="match status" value="1"/>
</dbReference>
<dbReference type="Pfam" id="PF00728">
    <property type="entry name" value="Glyco_hydro_20"/>
    <property type="match status" value="1"/>
</dbReference>
<feature type="signal peptide" evidence="6">
    <location>
        <begin position="1"/>
        <end position="40"/>
    </location>
</feature>
<accession>A0ABP8U657</accession>
<evidence type="ECO:0000256" key="2">
    <source>
        <dbReference type="ARBA" id="ARBA00006285"/>
    </source>
</evidence>
<keyword evidence="4" id="KW-0378">Hydrolase</keyword>
<dbReference type="PRINTS" id="PR00738">
    <property type="entry name" value="GLHYDRLASE20"/>
</dbReference>
<dbReference type="InterPro" id="IPR015882">
    <property type="entry name" value="HEX_bac_N"/>
</dbReference>
<evidence type="ECO:0000256" key="5">
    <source>
        <dbReference type="ARBA" id="ARBA00023295"/>
    </source>
</evidence>
<dbReference type="InterPro" id="IPR025705">
    <property type="entry name" value="Beta_hexosaminidase_sua/sub"/>
</dbReference>
<evidence type="ECO:0000259" key="7">
    <source>
        <dbReference type="Pfam" id="PF00728"/>
    </source>
</evidence>
<evidence type="ECO:0000313" key="9">
    <source>
        <dbReference type="EMBL" id="GAA4623267.1"/>
    </source>
</evidence>
<dbReference type="SUPFAM" id="SSF55545">
    <property type="entry name" value="beta-N-acetylhexosaminidase-like domain"/>
    <property type="match status" value="1"/>
</dbReference>
<dbReference type="Proteomes" id="UP001501442">
    <property type="component" value="Unassembled WGS sequence"/>
</dbReference>
<feature type="domain" description="Beta-hexosaminidase bacterial type N-terminal" evidence="8">
    <location>
        <begin position="54"/>
        <end position="183"/>
    </location>
</feature>